<evidence type="ECO:0000313" key="1">
    <source>
        <dbReference type="EMBL" id="KAK1636253.1"/>
    </source>
</evidence>
<keyword evidence="2" id="KW-1185">Reference proteome</keyword>
<dbReference type="Proteomes" id="UP001243989">
    <property type="component" value="Unassembled WGS sequence"/>
</dbReference>
<dbReference type="EMBL" id="JAHMHQ010000011">
    <property type="protein sequence ID" value="KAK1636253.1"/>
    <property type="molecule type" value="Genomic_DNA"/>
</dbReference>
<sequence length="151" mass="16795">MQVLAVMYLGSQRPKSPRRPCPCLGVLLLFRREHSGEQPHSYRGYSRSPMRTSPLCPRQGDRAIVGESFGLASCNDGLSTRGACFSGNQTSGMSANQVQSRWISSASRLFIQPRLHRKLVRPLHTDVDIAITGSGCRITERIDLNEHSQQD</sequence>
<accession>A0AAI9ZQJ5</accession>
<gene>
    <name evidence="1" type="ORF">BDP81DRAFT_35700</name>
</gene>
<dbReference type="RefSeq" id="XP_060444860.1">
    <property type="nucleotide sequence ID" value="XM_060586322.1"/>
</dbReference>
<dbReference type="AlphaFoldDB" id="A0AAI9ZQJ5"/>
<proteinExistence type="predicted"/>
<comment type="caution">
    <text evidence="1">The sequence shown here is derived from an EMBL/GenBank/DDBJ whole genome shotgun (WGS) entry which is preliminary data.</text>
</comment>
<reference evidence="1" key="1">
    <citation type="submission" date="2021-06" db="EMBL/GenBank/DDBJ databases">
        <title>Comparative genomics, transcriptomics and evolutionary studies reveal genomic signatures of adaptation to plant cell wall in hemibiotrophic fungi.</title>
        <authorList>
            <consortium name="DOE Joint Genome Institute"/>
            <person name="Baroncelli R."/>
            <person name="Diaz J.F."/>
            <person name="Benocci T."/>
            <person name="Peng M."/>
            <person name="Battaglia E."/>
            <person name="Haridas S."/>
            <person name="Andreopoulos W."/>
            <person name="Labutti K."/>
            <person name="Pangilinan J."/>
            <person name="Floch G.L."/>
            <person name="Makela M.R."/>
            <person name="Henrissat B."/>
            <person name="Grigoriev I.V."/>
            <person name="Crouch J.A."/>
            <person name="De Vries R.P."/>
            <person name="Sukno S.A."/>
            <person name="Thon M.R."/>
        </authorList>
    </citation>
    <scope>NUCLEOTIDE SEQUENCE</scope>
    <source>
        <strain evidence="1">CBS 102054</strain>
    </source>
</reference>
<evidence type="ECO:0000313" key="2">
    <source>
        <dbReference type="Proteomes" id="UP001243989"/>
    </source>
</evidence>
<dbReference type="GeneID" id="85471184"/>
<name>A0AAI9ZQJ5_9PEZI</name>
<organism evidence="1 2">
    <name type="scientific">Colletotrichum phormii</name>
    <dbReference type="NCBI Taxonomy" id="359342"/>
    <lineage>
        <taxon>Eukaryota</taxon>
        <taxon>Fungi</taxon>
        <taxon>Dikarya</taxon>
        <taxon>Ascomycota</taxon>
        <taxon>Pezizomycotina</taxon>
        <taxon>Sordariomycetes</taxon>
        <taxon>Hypocreomycetidae</taxon>
        <taxon>Glomerellales</taxon>
        <taxon>Glomerellaceae</taxon>
        <taxon>Colletotrichum</taxon>
        <taxon>Colletotrichum acutatum species complex</taxon>
    </lineage>
</organism>
<protein>
    <submittedName>
        <fullName evidence="1">Uncharacterized protein</fullName>
    </submittedName>
</protein>